<comment type="caution">
    <text evidence="1">The sequence shown here is derived from an EMBL/GenBank/DDBJ whole genome shotgun (WGS) entry which is preliminary data.</text>
</comment>
<organism evidence="1 2">
    <name type="scientific">Candida boidinii</name>
    <name type="common">Yeast</name>
    <dbReference type="NCBI Taxonomy" id="5477"/>
    <lineage>
        <taxon>Eukaryota</taxon>
        <taxon>Fungi</taxon>
        <taxon>Dikarya</taxon>
        <taxon>Ascomycota</taxon>
        <taxon>Saccharomycotina</taxon>
        <taxon>Pichiomycetes</taxon>
        <taxon>Pichiales</taxon>
        <taxon>Pichiaceae</taxon>
        <taxon>Ogataea</taxon>
        <taxon>Ogataea/Candida clade</taxon>
    </lineage>
</organism>
<accession>A0ACB5U5U6</accession>
<keyword evidence="2" id="KW-1185">Reference proteome</keyword>
<evidence type="ECO:0000313" key="2">
    <source>
        <dbReference type="Proteomes" id="UP001165101"/>
    </source>
</evidence>
<name>A0ACB5U5U6_CANBO</name>
<protein>
    <submittedName>
        <fullName evidence="1">Unnamed protein product</fullName>
    </submittedName>
</protein>
<proteinExistence type="predicted"/>
<gene>
    <name evidence="1" type="ORF">Cboi01_000599600</name>
</gene>
<dbReference type="EMBL" id="BSXV01005247">
    <property type="protein sequence ID" value="GMF01945.1"/>
    <property type="molecule type" value="Genomic_DNA"/>
</dbReference>
<evidence type="ECO:0000313" key="1">
    <source>
        <dbReference type="EMBL" id="GMF01945.1"/>
    </source>
</evidence>
<dbReference type="Proteomes" id="UP001165101">
    <property type="component" value="Unassembled WGS sequence"/>
</dbReference>
<reference evidence="1" key="1">
    <citation type="submission" date="2023-04" db="EMBL/GenBank/DDBJ databases">
        <title>Candida boidinii NBRC 1967.</title>
        <authorList>
            <person name="Ichikawa N."/>
            <person name="Sato H."/>
            <person name="Tonouchi N."/>
        </authorList>
    </citation>
    <scope>NUCLEOTIDE SEQUENCE</scope>
    <source>
        <strain evidence="1">NBRC 1967</strain>
    </source>
</reference>
<sequence>MKYNKIKDPIEIYTIFKDIEQILLQYRNYVSYDIELPYDKEVVDTRNIKKKLTKEEYFIVRLKIAKCWMLAVYTKLIDTVKPENHKQQMSQLVLEYLDTYSQIDPDLHILGQMVWPMLQIGSLITETAQMIQLRSYSKVLFETVSALNIQTLQELNESVWVSGSSLEDILSGKEWLQAGIDFLPL</sequence>